<dbReference type="InterPro" id="IPR036770">
    <property type="entry name" value="Ankyrin_rpt-contain_sf"/>
</dbReference>
<keyword evidence="6" id="KW-1185">Reference proteome</keyword>
<evidence type="ECO:0000256" key="1">
    <source>
        <dbReference type="ARBA" id="ARBA00022737"/>
    </source>
</evidence>
<dbReference type="PROSITE" id="PS50088">
    <property type="entry name" value="ANK_REPEAT"/>
    <property type="match status" value="3"/>
</dbReference>
<dbReference type="EMBL" id="AMQN01013623">
    <property type="status" value="NOT_ANNOTATED_CDS"/>
    <property type="molecule type" value="Genomic_DNA"/>
</dbReference>
<dbReference type="Pfam" id="PF12796">
    <property type="entry name" value="Ank_2"/>
    <property type="match status" value="1"/>
</dbReference>
<dbReference type="OMA" id="NQWCRVD"/>
<proteinExistence type="predicted"/>
<dbReference type="EMBL" id="KB310348">
    <property type="protein sequence ID" value="ELT91784.1"/>
    <property type="molecule type" value="Genomic_DNA"/>
</dbReference>
<dbReference type="PANTHER" id="PTHR24198">
    <property type="entry name" value="ANKYRIN REPEAT AND PROTEIN KINASE DOMAIN-CONTAINING PROTEIN"/>
    <property type="match status" value="1"/>
</dbReference>
<keyword evidence="2 3" id="KW-0040">ANK repeat</keyword>
<reference evidence="5" key="3">
    <citation type="submission" date="2015-06" db="UniProtKB">
        <authorList>
            <consortium name="EnsemblMetazoa"/>
        </authorList>
    </citation>
    <scope>IDENTIFICATION</scope>
</reference>
<dbReference type="InterPro" id="IPR002110">
    <property type="entry name" value="Ankyrin_rpt"/>
</dbReference>
<dbReference type="HOGENOM" id="CLU_462513_0_0_1"/>
<protein>
    <submittedName>
        <fullName evidence="4 5">Uncharacterized protein</fullName>
    </submittedName>
</protein>
<reference evidence="6" key="1">
    <citation type="submission" date="2012-12" db="EMBL/GenBank/DDBJ databases">
        <authorList>
            <person name="Hellsten U."/>
            <person name="Grimwood J."/>
            <person name="Chapman J.A."/>
            <person name="Shapiro H."/>
            <person name="Aerts A."/>
            <person name="Otillar R.P."/>
            <person name="Terry A.Y."/>
            <person name="Boore J.L."/>
            <person name="Simakov O."/>
            <person name="Marletaz F."/>
            <person name="Cho S.-J."/>
            <person name="Edsinger-Gonzales E."/>
            <person name="Havlak P."/>
            <person name="Kuo D.-H."/>
            <person name="Larsson T."/>
            <person name="Lv J."/>
            <person name="Arendt D."/>
            <person name="Savage R."/>
            <person name="Osoegawa K."/>
            <person name="de Jong P."/>
            <person name="Lindberg D.R."/>
            <person name="Seaver E.C."/>
            <person name="Weisblat D.A."/>
            <person name="Putnam N.H."/>
            <person name="Grigoriev I.V."/>
            <person name="Rokhsar D.S."/>
        </authorList>
    </citation>
    <scope>NUCLEOTIDE SEQUENCE</scope>
    <source>
        <strain evidence="6">I ESC-2004</strain>
    </source>
</reference>
<keyword evidence="1" id="KW-0677">Repeat</keyword>
<dbReference type="AlphaFoldDB" id="R7TDI8"/>
<evidence type="ECO:0000313" key="4">
    <source>
        <dbReference type="EMBL" id="ELT91784.1"/>
    </source>
</evidence>
<reference evidence="4 6" key="2">
    <citation type="journal article" date="2013" name="Nature">
        <title>Insights into bilaterian evolution from three spiralian genomes.</title>
        <authorList>
            <person name="Simakov O."/>
            <person name="Marletaz F."/>
            <person name="Cho S.J."/>
            <person name="Edsinger-Gonzales E."/>
            <person name="Havlak P."/>
            <person name="Hellsten U."/>
            <person name="Kuo D.H."/>
            <person name="Larsson T."/>
            <person name="Lv J."/>
            <person name="Arendt D."/>
            <person name="Savage R."/>
            <person name="Osoegawa K."/>
            <person name="de Jong P."/>
            <person name="Grimwood J."/>
            <person name="Chapman J.A."/>
            <person name="Shapiro H."/>
            <person name="Aerts A."/>
            <person name="Otillar R.P."/>
            <person name="Terry A.Y."/>
            <person name="Boore J.L."/>
            <person name="Grigoriev I.V."/>
            <person name="Lindberg D.R."/>
            <person name="Seaver E.C."/>
            <person name="Weisblat D.A."/>
            <person name="Putnam N.H."/>
            <person name="Rokhsar D.S."/>
        </authorList>
    </citation>
    <scope>NUCLEOTIDE SEQUENCE</scope>
    <source>
        <strain evidence="4 6">I ESC-2004</strain>
    </source>
</reference>
<accession>R7TDI8</accession>
<evidence type="ECO:0000313" key="5">
    <source>
        <dbReference type="EnsemblMetazoa" id="CapteP205426"/>
    </source>
</evidence>
<dbReference type="PROSITE" id="PS50297">
    <property type="entry name" value="ANK_REP_REGION"/>
    <property type="match status" value="1"/>
</dbReference>
<organism evidence="4">
    <name type="scientific">Capitella teleta</name>
    <name type="common">Polychaete worm</name>
    <dbReference type="NCBI Taxonomy" id="283909"/>
    <lineage>
        <taxon>Eukaryota</taxon>
        <taxon>Metazoa</taxon>
        <taxon>Spiralia</taxon>
        <taxon>Lophotrochozoa</taxon>
        <taxon>Annelida</taxon>
        <taxon>Polychaeta</taxon>
        <taxon>Sedentaria</taxon>
        <taxon>Scolecida</taxon>
        <taxon>Capitellidae</taxon>
        <taxon>Capitella</taxon>
    </lineage>
</organism>
<dbReference type="Proteomes" id="UP000014760">
    <property type="component" value="Unassembled WGS sequence"/>
</dbReference>
<dbReference type="SUPFAM" id="SSF48403">
    <property type="entry name" value="Ankyrin repeat"/>
    <property type="match status" value="1"/>
</dbReference>
<feature type="repeat" description="ANK" evidence="3">
    <location>
        <begin position="198"/>
        <end position="230"/>
    </location>
</feature>
<sequence>MSDDSQVDLQQVVEGEDIQALRNLLNNHNQDDLNNNHPMLLHALVESSQQETTARTICYMLCNAGLSPNHQNEDGDSPLHCILRKKDKGAQLCMALLQCGADIHLPNHRGLTVVDVTSSSSSPVSDIMKEVISNYSNGQTLKELALDIGTEHIIRLIKDIHLPMKLAHSVLAGDISKVKELCLSDATINTEFRNLGDMGATPLFYAIMQNNITLVSELMSKGAKPSTTITFEEEDIPIYFTSLNKETDPEIIRLLTPARSKHPWFLSLLYRGNHVLLHCIKNHVHPTAVLHILREGYSELVALRNQKGSCARDVAENAAMSTYVEVIDSVVYDWYLATNGEHRKTLALLGYPHLRKAAKDGVRVCEVVSSMETSSEQAKFDTQLNAYQEQITQLHEAVEAGNLELVQSLMFYHGPHKDCFRTCLVNSLAMGETQPLLIKAVLCGHLELTKYLCRTIVNQIHEKVDSSRDAFHRTALHYAYAVPSRKDIVNVLLDHGASEFTMDKNERSPLVFRELSHLREMQDLVFYHMDADFEGDEPSPFTVKRSKIPLTCGHTPEEHLKHRRHGDKGKELARPSMRSWWGVVSSCTIL</sequence>
<dbReference type="SMART" id="SM00248">
    <property type="entry name" value="ANK"/>
    <property type="match status" value="6"/>
</dbReference>
<feature type="repeat" description="ANK" evidence="3">
    <location>
        <begin position="74"/>
        <end position="108"/>
    </location>
</feature>
<dbReference type="PANTHER" id="PTHR24198:SF165">
    <property type="entry name" value="ANKYRIN REPEAT-CONTAINING PROTEIN-RELATED"/>
    <property type="match status" value="1"/>
</dbReference>
<evidence type="ECO:0000313" key="6">
    <source>
        <dbReference type="Proteomes" id="UP000014760"/>
    </source>
</evidence>
<name>R7TDI8_CAPTE</name>
<dbReference type="OrthoDB" id="432281at2759"/>
<evidence type="ECO:0000256" key="2">
    <source>
        <dbReference type="ARBA" id="ARBA00023043"/>
    </source>
</evidence>
<dbReference type="Gene3D" id="1.25.40.20">
    <property type="entry name" value="Ankyrin repeat-containing domain"/>
    <property type="match status" value="3"/>
</dbReference>
<dbReference type="STRING" id="283909.R7TDI8"/>
<dbReference type="EnsemblMetazoa" id="CapteT205426">
    <property type="protein sequence ID" value="CapteP205426"/>
    <property type="gene ID" value="CapteG205426"/>
</dbReference>
<evidence type="ECO:0000256" key="3">
    <source>
        <dbReference type="PROSITE-ProRule" id="PRU00023"/>
    </source>
</evidence>
<feature type="repeat" description="ANK" evidence="3">
    <location>
        <begin position="471"/>
        <end position="504"/>
    </location>
</feature>
<gene>
    <name evidence="4" type="ORF">CAPTEDRAFT_205426</name>
</gene>